<dbReference type="KEGG" id="ares:IWH25_16460"/>
<evidence type="ECO:0000256" key="3">
    <source>
        <dbReference type="SAM" id="MobiDB-lite"/>
    </source>
</evidence>
<dbReference type="GO" id="GO:0003700">
    <property type="term" value="F:DNA-binding transcription factor activity"/>
    <property type="evidence" value="ECO:0007669"/>
    <property type="project" value="InterPro"/>
</dbReference>
<dbReference type="EMBL" id="CP064781">
    <property type="protein sequence ID" value="QRJ63317.1"/>
    <property type="molecule type" value="Genomic_DNA"/>
</dbReference>
<protein>
    <submittedName>
        <fullName evidence="5">AraC family transcriptional regulator</fullName>
    </submittedName>
</protein>
<feature type="region of interest" description="Disordered" evidence="3">
    <location>
        <begin position="298"/>
        <end position="317"/>
    </location>
</feature>
<reference evidence="5" key="1">
    <citation type="submission" date="2020-11" db="EMBL/GenBank/DDBJ databases">
        <title>Azospira restricta DSM 18626 genome sequence.</title>
        <authorList>
            <person name="Moe W.M."/>
        </authorList>
    </citation>
    <scope>NUCLEOTIDE SEQUENCE</scope>
    <source>
        <strain evidence="5">DSM 18626</strain>
    </source>
</reference>
<keyword evidence="2" id="KW-0804">Transcription</keyword>
<dbReference type="GO" id="GO:0043565">
    <property type="term" value="F:sequence-specific DNA binding"/>
    <property type="evidence" value="ECO:0007669"/>
    <property type="project" value="InterPro"/>
</dbReference>
<dbReference type="PANTHER" id="PTHR43436:SF1">
    <property type="entry name" value="TRANSCRIPTIONAL REGULATORY PROTEIN"/>
    <property type="match status" value="1"/>
</dbReference>
<evidence type="ECO:0000256" key="2">
    <source>
        <dbReference type="ARBA" id="ARBA00023163"/>
    </source>
</evidence>
<sequence>MDNPVLTHPRENDSVAAHLAETMARQRAELAAIIGRHCRADGPCETPIPGLALFRGSNTATPTCTVVPSVFAIMAQGAKRLQVGDDVYEYDARHYMISSVDLPMSSRITCASAAEPYLGFALMLDSRTLAELTASLPPDRGTLPVDRGIAIGELSADIQNAALRLARLLDAPQDIPVLAPIITKELLYRLLTGPLGARLRQAVIAGSHSQQIARAIDWLRSNLDQSASIDQLAELANMSRSSLHHHFKALTAMTPVQYQKQLRLQEARRLMLAEDHDAATAAHRVGYESASQFSREYRRQFGRPPASDVAELRRNGG</sequence>
<dbReference type="InterPro" id="IPR018060">
    <property type="entry name" value="HTH_AraC"/>
</dbReference>
<feature type="domain" description="HTH araC/xylS-type" evidence="4">
    <location>
        <begin position="213"/>
        <end position="311"/>
    </location>
</feature>
<name>A0A974PXL3_9RHOO</name>
<dbReference type="PANTHER" id="PTHR43436">
    <property type="entry name" value="ARAC-FAMILY TRANSCRIPTIONAL REGULATOR"/>
    <property type="match status" value="1"/>
</dbReference>
<dbReference type="Pfam" id="PF12833">
    <property type="entry name" value="HTH_18"/>
    <property type="match status" value="1"/>
</dbReference>
<accession>A0A974PXL3</accession>
<gene>
    <name evidence="5" type="ORF">IWH25_16460</name>
</gene>
<keyword evidence="1" id="KW-0805">Transcription regulation</keyword>
<dbReference type="SUPFAM" id="SSF46689">
    <property type="entry name" value="Homeodomain-like"/>
    <property type="match status" value="2"/>
</dbReference>
<dbReference type="SMART" id="SM00342">
    <property type="entry name" value="HTH_ARAC"/>
    <property type="match status" value="1"/>
</dbReference>
<dbReference type="Gene3D" id="1.10.10.60">
    <property type="entry name" value="Homeodomain-like"/>
    <property type="match status" value="2"/>
</dbReference>
<dbReference type="InterPro" id="IPR009594">
    <property type="entry name" value="Tscrpt_reg_HTH_AraC_N"/>
</dbReference>
<dbReference type="Pfam" id="PF06719">
    <property type="entry name" value="AraC_N"/>
    <property type="match status" value="1"/>
</dbReference>
<proteinExistence type="predicted"/>
<dbReference type="InterPro" id="IPR009057">
    <property type="entry name" value="Homeodomain-like_sf"/>
</dbReference>
<evidence type="ECO:0000313" key="6">
    <source>
        <dbReference type="Proteomes" id="UP000663444"/>
    </source>
</evidence>
<organism evidence="5 6">
    <name type="scientific">Azospira restricta</name>
    <dbReference type="NCBI Taxonomy" id="404405"/>
    <lineage>
        <taxon>Bacteria</taxon>
        <taxon>Pseudomonadati</taxon>
        <taxon>Pseudomonadota</taxon>
        <taxon>Betaproteobacteria</taxon>
        <taxon>Rhodocyclales</taxon>
        <taxon>Rhodocyclaceae</taxon>
        <taxon>Azospira</taxon>
    </lineage>
</organism>
<evidence type="ECO:0000256" key="1">
    <source>
        <dbReference type="ARBA" id="ARBA00023015"/>
    </source>
</evidence>
<evidence type="ECO:0000259" key="4">
    <source>
        <dbReference type="PROSITE" id="PS01124"/>
    </source>
</evidence>
<keyword evidence="6" id="KW-1185">Reference proteome</keyword>
<evidence type="ECO:0000313" key="5">
    <source>
        <dbReference type="EMBL" id="QRJ63317.1"/>
    </source>
</evidence>
<dbReference type="AlphaFoldDB" id="A0A974PXL3"/>
<dbReference type="Proteomes" id="UP000663444">
    <property type="component" value="Chromosome"/>
</dbReference>
<dbReference type="PROSITE" id="PS01124">
    <property type="entry name" value="HTH_ARAC_FAMILY_2"/>
    <property type="match status" value="1"/>
</dbReference>